<reference evidence="4 5" key="1">
    <citation type="submission" date="2015-09" db="EMBL/GenBank/DDBJ databases">
        <title>Draft genome of the parasitic nematode Teladorsagia circumcincta isolate WARC Sus (inbred).</title>
        <authorList>
            <person name="Mitreva M."/>
        </authorList>
    </citation>
    <scope>NUCLEOTIDE SEQUENCE [LARGE SCALE GENOMIC DNA]</scope>
    <source>
        <strain evidence="4 5">S</strain>
    </source>
</reference>
<dbReference type="EMBL" id="KZ345531">
    <property type="protein sequence ID" value="PIO73060.1"/>
    <property type="molecule type" value="Genomic_DNA"/>
</dbReference>
<organism evidence="4 5">
    <name type="scientific">Teladorsagia circumcincta</name>
    <name type="common">Brown stomach worm</name>
    <name type="synonym">Ostertagia circumcincta</name>
    <dbReference type="NCBI Taxonomy" id="45464"/>
    <lineage>
        <taxon>Eukaryota</taxon>
        <taxon>Metazoa</taxon>
        <taxon>Ecdysozoa</taxon>
        <taxon>Nematoda</taxon>
        <taxon>Chromadorea</taxon>
        <taxon>Rhabditida</taxon>
        <taxon>Rhabditina</taxon>
        <taxon>Rhabditomorpha</taxon>
        <taxon>Strongyloidea</taxon>
        <taxon>Trichostrongylidae</taxon>
        <taxon>Teladorsagia</taxon>
    </lineage>
</organism>
<dbReference type="Proteomes" id="UP000230423">
    <property type="component" value="Unassembled WGS sequence"/>
</dbReference>
<evidence type="ECO:0000313" key="4">
    <source>
        <dbReference type="EMBL" id="PIO73060.1"/>
    </source>
</evidence>
<dbReference type="PRINTS" id="PR00081">
    <property type="entry name" value="GDHRDH"/>
</dbReference>
<dbReference type="InterPro" id="IPR002347">
    <property type="entry name" value="SDR_fam"/>
</dbReference>
<keyword evidence="5" id="KW-1185">Reference proteome</keyword>
<dbReference type="GO" id="GO:0006006">
    <property type="term" value="P:glucose metabolic process"/>
    <property type="evidence" value="ECO:0007669"/>
    <property type="project" value="TreeGrafter"/>
</dbReference>
<dbReference type="AlphaFoldDB" id="A0A2G9UU65"/>
<proteinExistence type="inferred from homology"/>
<keyword evidence="2" id="KW-0521">NADP</keyword>
<comment type="similarity">
    <text evidence="1 3">Belongs to the short-chain dehydrogenases/reductases (SDR) family.</text>
</comment>
<evidence type="ECO:0000313" key="5">
    <source>
        <dbReference type="Proteomes" id="UP000230423"/>
    </source>
</evidence>
<accession>A0A2G9UU65</accession>
<dbReference type="PRINTS" id="PR00080">
    <property type="entry name" value="SDRFAMILY"/>
</dbReference>
<evidence type="ECO:0000256" key="2">
    <source>
        <dbReference type="ARBA" id="ARBA00022857"/>
    </source>
</evidence>
<dbReference type="PANTHER" id="PTHR44252:SF3">
    <property type="entry name" value="D-ERYTHRULOSE REDUCTASE-RELATED"/>
    <property type="match status" value="1"/>
</dbReference>
<dbReference type="InterPro" id="IPR051737">
    <property type="entry name" value="L-xylulose/Carbonyl_redctase"/>
</dbReference>
<evidence type="ECO:0000256" key="1">
    <source>
        <dbReference type="ARBA" id="ARBA00006484"/>
    </source>
</evidence>
<dbReference type="SUPFAM" id="SSF51735">
    <property type="entry name" value="NAD(P)-binding Rossmann-fold domains"/>
    <property type="match status" value="1"/>
</dbReference>
<dbReference type="OrthoDB" id="47007at2759"/>
<protein>
    <submittedName>
        <fullName evidence="4">Oxidoreductase, short chain dehydrogenase/reductase family protein</fullName>
    </submittedName>
</protein>
<dbReference type="GO" id="GO:0004090">
    <property type="term" value="F:carbonyl reductase (NADPH) activity"/>
    <property type="evidence" value="ECO:0007669"/>
    <property type="project" value="TreeGrafter"/>
</dbReference>
<dbReference type="GO" id="GO:0005997">
    <property type="term" value="P:xylulose metabolic process"/>
    <property type="evidence" value="ECO:0007669"/>
    <property type="project" value="TreeGrafter"/>
</dbReference>
<dbReference type="Pfam" id="PF00106">
    <property type="entry name" value="adh_short"/>
    <property type="match status" value="1"/>
</dbReference>
<dbReference type="Gene3D" id="3.40.50.720">
    <property type="entry name" value="NAD(P)-binding Rossmann-like Domain"/>
    <property type="match status" value="1"/>
</dbReference>
<sequence>MDDRSHQAEWRGNTNSGVTQGLCLRCDQDQRPDYGYKKRQEEGVPLCAHRTPDVPEIENDELYLSLGDVVKLIPEEATSPRGLATSTVTEEAWKGWTQRYDCELEQLAGAQLLCSYRGTSQLRYTELFSSPLQKSEIVYESSDVGGGCRNDTSCTTFYNSTCNVSTGIGYGIALALAHAGATVVALDRNGSKLEDLRKKHSNVIIVVADVTLSESTLSSILAPHQPFHFLVNNAGISILESCLTIKEESLTRHIDVNLKAPILLAKIVANEMIRRSIRGVIVNVSSQASKRPLKDHLSYCVTKAGLDMASRCFAKELGEHGIRVNNVNPTVVMTEMGKMLAGGSPRVEQFSE</sequence>
<dbReference type="GO" id="GO:0050038">
    <property type="term" value="F:L-xylulose reductase (NADPH) activity"/>
    <property type="evidence" value="ECO:0007669"/>
    <property type="project" value="TreeGrafter"/>
</dbReference>
<evidence type="ECO:0000256" key="3">
    <source>
        <dbReference type="RuleBase" id="RU000363"/>
    </source>
</evidence>
<name>A0A2G9UU65_TELCI</name>
<dbReference type="InterPro" id="IPR036291">
    <property type="entry name" value="NAD(P)-bd_dom_sf"/>
</dbReference>
<dbReference type="PANTHER" id="PTHR44252">
    <property type="entry name" value="D-ERYTHRULOSE REDUCTASE"/>
    <property type="match status" value="1"/>
</dbReference>
<gene>
    <name evidence="4" type="ORF">TELCIR_04979</name>
</gene>